<feature type="domain" description="Response regulatory" evidence="5">
    <location>
        <begin position="2"/>
        <end position="118"/>
    </location>
</feature>
<gene>
    <name evidence="6" type="ORF">HHL09_12980</name>
</gene>
<name>A0A858RP90_9BACT</name>
<dbReference type="PROSITE" id="PS50110">
    <property type="entry name" value="RESPONSE_REGULATORY"/>
    <property type="match status" value="1"/>
</dbReference>
<evidence type="ECO:0000256" key="1">
    <source>
        <dbReference type="ARBA" id="ARBA00022553"/>
    </source>
</evidence>
<sequence>MRVIVVEDDPRLLENLTKVLARREDFQVVATFGSAEAALAADPWHSGEVLISDIDLPGISGVDLIAKAREANPKLLPLAYTIYEDRDTVFAALKAGAFGYLVKGCSAEMLESSIREIVRGGAPMSPAIARRLLDRFLEDVAPEPAEALSPREVELLRLVAEGLLYKEIGEQLGISPHTVHTHIKNIYGKLHATDRSHALRRARMLGYLDPPDNSPLNT</sequence>
<dbReference type="InterPro" id="IPR016032">
    <property type="entry name" value="Sig_transdc_resp-reg_C-effctor"/>
</dbReference>
<evidence type="ECO:0000256" key="2">
    <source>
        <dbReference type="ARBA" id="ARBA00023125"/>
    </source>
</evidence>
<dbReference type="GO" id="GO:0003677">
    <property type="term" value="F:DNA binding"/>
    <property type="evidence" value="ECO:0007669"/>
    <property type="project" value="UniProtKB-KW"/>
</dbReference>
<dbReference type="Pfam" id="PF00196">
    <property type="entry name" value="GerE"/>
    <property type="match status" value="1"/>
</dbReference>
<organism evidence="6 7">
    <name type="scientific">Luteolibacter luteus</name>
    <dbReference type="NCBI Taxonomy" id="2728835"/>
    <lineage>
        <taxon>Bacteria</taxon>
        <taxon>Pseudomonadati</taxon>
        <taxon>Verrucomicrobiota</taxon>
        <taxon>Verrucomicrobiia</taxon>
        <taxon>Verrucomicrobiales</taxon>
        <taxon>Verrucomicrobiaceae</taxon>
        <taxon>Luteolibacter</taxon>
    </lineage>
</organism>
<dbReference type="Pfam" id="PF00072">
    <property type="entry name" value="Response_reg"/>
    <property type="match status" value="1"/>
</dbReference>
<dbReference type="PRINTS" id="PR00038">
    <property type="entry name" value="HTHLUXR"/>
</dbReference>
<keyword evidence="2" id="KW-0238">DNA-binding</keyword>
<dbReference type="Gene3D" id="3.40.50.2300">
    <property type="match status" value="1"/>
</dbReference>
<evidence type="ECO:0000259" key="5">
    <source>
        <dbReference type="PROSITE" id="PS50110"/>
    </source>
</evidence>
<proteinExistence type="predicted"/>
<dbReference type="CDD" id="cd17535">
    <property type="entry name" value="REC_NarL-like"/>
    <property type="match status" value="1"/>
</dbReference>
<evidence type="ECO:0000256" key="3">
    <source>
        <dbReference type="PROSITE-ProRule" id="PRU00169"/>
    </source>
</evidence>
<dbReference type="InterPro" id="IPR039420">
    <property type="entry name" value="WalR-like"/>
</dbReference>
<dbReference type="PROSITE" id="PS00622">
    <property type="entry name" value="HTH_LUXR_1"/>
    <property type="match status" value="1"/>
</dbReference>
<feature type="domain" description="HTH luxR-type" evidence="4">
    <location>
        <begin position="141"/>
        <end position="206"/>
    </location>
</feature>
<dbReference type="PROSITE" id="PS50043">
    <property type="entry name" value="HTH_LUXR_2"/>
    <property type="match status" value="1"/>
</dbReference>
<dbReference type="SUPFAM" id="SSF46894">
    <property type="entry name" value="C-terminal effector domain of the bipartite response regulators"/>
    <property type="match status" value="1"/>
</dbReference>
<evidence type="ECO:0000313" key="6">
    <source>
        <dbReference type="EMBL" id="QJE99266.1"/>
    </source>
</evidence>
<dbReference type="InterPro" id="IPR011006">
    <property type="entry name" value="CheY-like_superfamily"/>
</dbReference>
<feature type="modified residue" description="4-aspartylphosphate" evidence="3">
    <location>
        <position position="53"/>
    </location>
</feature>
<dbReference type="InterPro" id="IPR058245">
    <property type="entry name" value="NreC/VraR/RcsB-like_REC"/>
</dbReference>
<evidence type="ECO:0000259" key="4">
    <source>
        <dbReference type="PROSITE" id="PS50043"/>
    </source>
</evidence>
<dbReference type="GO" id="GO:0000160">
    <property type="term" value="P:phosphorelay signal transduction system"/>
    <property type="evidence" value="ECO:0007669"/>
    <property type="project" value="InterPro"/>
</dbReference>
<reference evidence="6 7" key="1">
    <citation type="submission" date="2020-04" db="EMBL/GenBank/DDBJ databases">
        <title>Luteolibacter sp. G-1-1-1 isolated from soil.</title>
        <authorList>
            <person name="Dahal R.H."/>
        </authorList>
    </citation>
    <scope>NUCLEOTIDE SEQUENCE [LARGE SCALE GENOMIC DNA]</scope>
    <source>
        <strain evidence="6 7">G-1-1-1</strain>
    </source>
</reference>
<dbReference type="Gene3D" id="1.10.10.10">
    <property type="entry name" value="Winged helix-like DNA-binding domain superfamily/Winged helix DNA-binding domain"/>
    <property type="match status" value="1"/>
</dbReference>
<dbReference type="InterPro" id="IPR001789">
    <property type="entry name" value="Sig_transdc_resp-reg_receiver"/>
</dbReference>
<dbReference type="GO" id="GO:0006355">
    <property type="term" value="P:regulation of DNA-templated transcription"/>
    <property type="evidence" value="ECO:0007669"/>
    <property type="project" value="InterPro"/>
</dbReference>
<keyword evidence="1 3" id="KW-0597">Phosphoprotein</keyword>
<dbReference type="SUPFAM" id="SSF52172">
    <property type="entry name" value="CheY-like"/>
    <property type="match status" value="1"/>
</dbReference>
<dbReference type="PANTHER" id="PTHR43214">
    <property type="entry name" value="TWO-COMPONENT RESPONSE REGULATOR"/>
    <property type="match status" value="1"/>
</dbReference>
<dbReference type="SMART" id="SM00421">
    <property type="entry name" value="HTH_LUXR"/>
    <property type="match status" value="1"/>
</dbReference>
<dbReference type="SMART" id="SM00448">
    <property type="entry name" value="REC"/>
    <property type="match status" value="1"/>
</dbReference>
<evidence type="ECO:0000313" key="7">
    <source>
        <dbReference type="Proteomes" id="UP000501812"/>
    </source>
</evidence>
<dbReference type="CDD" id="cd06170">
    <property type="entry name" value="LuxR_C_like"/>
    <property type="match status" value="1"/>
</dbReference>
<dbReference type="KEGG" id="luo:HHL09_12980"/>
<dbReference type="InterPro" id="IPR036388">
    <property type="entry name" value="WH-like_DNA-bd_sf"/>
</dbReference>
<dbReference type="Proteomes" id="UP000501812">
    <property type="component" value="Chromosome"/>
</dbReference>
<keyword evidence="7" id="KW-1185">Reference proteome</keyword>
<protein>
    <submittedName>
        <fullName evidence="6">Response regulator transcription factor</fullName>
    </submittedName>
</protein>
<dbReference type="EMBL" id="CP051774">
    <property type="protein sequence ID" value="QJE99266.1"/>
    <property type="molecule type" value="Genomic_DNA"/>
</dbReference>
<accession>A0A858RP90</accession>
<dbReference type="AlphaFoldDB" id="A0A858RP90"/>
<dbReference type="InterPro" id="IPR000792">
    <property type="entry name" value="Tscrpt_reg_LuxR_C"/>
</dbReference>